<comment type="caution">
    <text evidence="1">The sequence shown here is derived from an EMBL/GenBank/DDBJ whole genome shotgun (WGS) entry which is preliminary data.</text>
</comment>
<evidence type="ECO:0000313" key="1">
    <source>
        <dbReference type="EMBL" id="PJE59869.1"/>
    </source>
</evidence>
<dbReference type="Proteomes" id="UP000231086">
    <property type="component" value="Unassembled WGS sequence"/>
</dbReference>
<sequence length="86" mass="9709">MLSLEILTRDGQNKIWLVDAKKLQQGDDFLLLLDKFCQKSKISPVDLKKIRVLTGGQKLGITSQRIIRTAVAVLNTASRARRHFCS</sequence>
<name>A0A2M8KIX0_9BACT</name>
<evidence type="ECO:0000313" key="2">
    <source>
        <dbReference type="Proteomes" id="UP000231086"/>
    </source>
</evidence>
<proteinExistence type="predicted"/>
<gene>
    <name evidence="1" type="ORF">COU85_01335</name>
</gene>
<protein>
    <submittedName>
        <fullName evidence="1">Uncharacterized protein</fullName>
    </submittedName>
</protein>
<accession>A0A2M8KIX0</accession>
<reference evidence="2" key="1">
    <citation type="submission" date="2017-09" db="EMBL/GenBank/DDBJ databases">
        <title>Depth-based differentiation of microbial function through sediment-hosted aquifers and enrichment of novel symbionts in the deep terrestrial subsurface.</title>
        <authorList>
            <person name="Probst A.J."/>
            <person name="Ladd B."/>
            <person name="Jarett J.K."/>
            <person name="Geller-Mcgrath D.E."/>
            <person name="Sieber C.M.K."/>
            <person name="Emerson J.B."/>
            <person name="Anantharaman K."/>
            <person name="Thomas B.C."/>
            <person name="Malmstrom R."/>
            <person name="Stieglmeier M."/>
            <person name="Klingl A."/>
            <person name="Woyke T."/>
            <person name="Ryan C.M."/>
            <person name="Banfield J.F."/>
        </authorList>
    </citation>
    <scope>NUCLEOTIDE SEQUENCE [LARGE SCALE GENOMIC DNA]</scope>
</reference>
<dbReference type="EMBL" id="PFEA01000026">
    <property type="protein sequence ID" value="PJE59869.1"/>
    <property type="molecule type" value="Genomic_DNA"/>
</dbReference>
<organism evidence="1 2">
    <name type="scientific">Candidatus Portnoybacteria bacterium CG10_big_fil_rev_8_21_14_0_10_44_7</name>
    <dbReference type="NCBI Taxonomy" id="1974816"/>
    <lineage>
        <taxon>Bacteria</taxon>
        <taxon>Candidatus Portnoyibacteriota</taxon>
    </lineage>
</organism>
<dbReference type="AlphaFoldDB" id="A0A2M8KIX0"/>